<dbReference type="AlphaFoldDB" id="A0A5R9EH25"/>
<dbReference type="EMBL" id="VAWE01000001">
    <property type="protein sequence ID" value="TLQ47802.1"/>
    <property type="molecule type" value="Genomic_DNA"/>
</dbReference>
<dbReference type="RefSeq" id="WP_138057081.1">
    <property type="nucleotide sequence ID" value="NZ_VAWE01000001.1"/>
</dbReference>
<dbReference type="OrthoDB" id="6059373at2"/>
<name>A0A5R9EH25_9ACTN</name>
<accession>A0A5R9EH25</accession>
<feature type="transmembrane region" description="Helical" evidence="1">
    <location>
        <begin position="33"/>
        <end position="51"/>
    </location>
</feature>
<sequence length="165" mass="17116">MSEQKPTAQGDVPEQLERALAAEVSLRSRMRHVAVGLAGGGGAALVAVLWATEPDPLPARTQLAFAGLIVIGLAWTGFAGWVLSRRRPLFARDRVLGARLALGATAVTAVAGTVLAAVRGTAADVLATAVGGVVLTAAAVLVLVRARSRRRELLRLRDALRRGAS</sequence>
<keyword evidence="1" id="KW-1133">Transmembrane helix</keyword>
<evidence type="ECO:0000313" key="2">
    <source>
        <dbReference type="EMBL" id="TLQ47802.1"/>
    </source>
</evidence>
<feature type="transmembrane region" description="Helical" evidence="1">
    <location>
        <begin position="125"/>
        <end position="144"/>
    </location>
</feature>
<dbReference type="Proteomes" id="UP000305921">
    <property type="component" value="Unassembled WGS sequence"/>
</dbReference>
<keyword evidence="3" id="KW-1185">Reference proteome</keyword>
<proteinExistence type="predicted"/>
<reference evidence="2 3" key="1">
    <citation type="submission" date="2019-05" db="EMBL/GenBank/DDBJ databases">
        <title>Streptomyces marianii sp. nov., a novel marine actinomycete from southern coast of India.</title>
        <authorList>
            <person name="Iniyan A.M."/>
            <person name="Wink J."/>
            <person name="Ramprasad E."/>
            <person name="Ramana C.V."/>
            <person name="Bunk B."/>
            <person name="Sproer C."/>
            <person name="Joseph F.-J.R.S."/>
            <person name="Vincent S.G.P."/>
        </authorList>
    </citation>
    <scope>NUCLEOTIDE SEQUENCE [LARGE SCALE GENOMIC DNA]</scope>
    <source>
        <strain evidence="2 3">ICN19</strain>
    </source>
</reference>
<comment type="caution">
    <text evidence="2">The sequence shown here is derived from an EMBL/GenBank/DDBJ whole genome shotgun (WGS) entry which is preliminary data.</text>
</comment>
<evidence type="ECO:0000313" key="3">
    <source>
        <dbReference type="Proteomes" id="UP000305921"/>
    </source>
</evidence>
<feature type="transmembrane region" description="Helical" evidence="1">
    <location>
        <begin position="63"/>
        <end position="84"/>
    </location>
</feature>
<keyword evidence="1 2" id="KW-0812">Transmembrane</keyword>
<protein>
    <submittedName>
        <fullName evidence="2">Transmembrane transport protein</fullName>
    </submittedName>
</protein>
<gene>
    <name evidence="2" type="ORF">FEF34_37125</name>
</gene>
<evidence type="ECO:0000256" key="1">
    <source>
        <dbReference type="SAM" id="Phobius"/>
    </source>
</evidence>
<organism evidence="2 3">
    <name type="scientific">Streptomyces marianii</name>
    <dbReference type="NCBI Taxonomy" id="1817406"/>
    <lineage>
        <taxon>Bacteria</taxon>
        <taxon>Bacillati</taxon>
        <taxon>Actinomycetota</taxon>
        <taxon>Actinomycetes</taxon>
        <taxon>Kitasatosporales</taxon>
        <taxon>Streptomycetaceae</taxon>
        <taxon>Streptomyces</taxon>
    </lineage>
</organism>
<keyword evidence="1" id="KW-0472">Membrane</keyword>
<feature type="transmembrane region" description="Helical" evidence="1">
    <location>
        <begin position="96"/>
        <end position="119"/>
    </location>
</feature>